<keyword evidence="3" id="KW-1185">Reference proteome</keyword>
<dbReference type="Proteomes" id="UP000006365">
    <property type="component" value="Chromosome"/>
</dbReference>
<evidence type="ECO:0000256" key="1">
    <source>
        <dbReference type="SAM" id="MobiDB-lite"/>
    </source>
</evidence>
<sequence length="153" mass="17640">MKRPIKVFEPIPKQLIKSLHFQGRKHGFSQDEVYRLAADLTGIPSLTALSKQEELFMIGKMTGQTVRTGPLPPPRENEVEGGETLPSHYHVMDIRLMFRDLGWSKEEIKGWLEKWIKVEDFRTMDRKQAQKAYYALGKIVERKKGGAEEQDNG</sequence>
<feature type="region of interest" description="Disordered" evidence="1">
    <location>
        <begin position="64"/>
        <end position="84"/>
    </location>
</feature>
<protein>
    <recommendedName>
        <fullName evidence="4">GemA protein</fullName>
    </recommendedName>
</protein>
<dbReference type="AlphaFoldDB" id="A0A7U4DN09"/>
<proteinExistence type="predicted"/>
<dbReference type="KEGG" id="dpr:Despr_0267"/>
<name>A0A7U4DN09_DESPD</name>
<evidence type="ECO:0000313" key="2">
    <source>
        <dbReference type="EMBL" id="ADW16452.1"/>
    </source>
</evidence>
<dbReference type="EMBL" id="CP002364">
    <property type="protein sequence ID" value="ADW16452.1"/>
    <property type="molecule type" value="Genomic_DNA"/>
</dbReference>
<organism evidence="2 3">
    <name type="scientific">Desulfobulbus propionicus (strain ATCC 33891 / DSM 2032 / VKM B-1956 / 1pr3)</name>
    <dbReference type="NCBI Taxonomy" id="577650"/>
    <lineage>
        <taxon>Bacteria</taxon>
        <taxon>Pseudomonadati</taxon>
        <taxon>Thermodesulfobacteriota</taxon>
        <taxon>Desulfobulbia</taxon>
        <taxon>Desulfobulbales</taxon>
        <taxon>Desulfobulbaceae</taxon>
        <taxon>Desulfobulbus</taxon>
    </lineage>
</organism>
<reference evidence="2 3" key="1">
    <citation type="journal article" date="2011" name="Stand. Genomic Sci.">
        <title>Complete genome sequence of Desulfobulbus propionicus type strain (1pr3).</title>
        <authorList>
            <person name="Pagani I."/>
            <person name="Lapidus A."/>
            <person name="Nolan M."/>
            <person name="Lucas S."/>
            <person name="Hammon N."/>
            <person name="Deshpande S."/>
            <person name="Cheng J.F."/>
            <person name="Chertkov O."/>
            <person name="Davenport K."/>
            <person name="Tapia R."/>
            <person name="Han C."/>
            <person name="Goodwin L."/>
            <person name="Pitluck S."/>
            <person name="Liolios K."/>
            <person name="Mavromatis K."/>
            <person name="Ivanova N."/>
            <person name="Mikhailova N."/>
            <person name="Pati A."/>
            <person name="Chen A."/>
            <person name="Palaniappan K."/>
            <person name="Land M."/>
            <person name="Hauser L."/>
            <person name="Chang Y.J."/>
            <person name="Jeffries C.D."/>
            <person name="Detter J.C."/>
            <person name="Brambilla E."/>
            <person name="Kannan K.P."/>
            <person name="Djao O.D."/>
            <person name="Rohde M."/>
            <person name="Pukall R."/>
            <person name="Spring S."/>
            <person name="Goker M."/>
            <person name="Sikorski J."/>
            <person name="Woyke T."/>
            <person name="Bristow J."/>
            <person name="Eisen J.A."/>
            <person name="Markowitz V."/>
            <person name="Hugenholtz P."/>
            <person name="Kyrpides N.C."/>
            <person name="Klenk H.P."/>
        </authorList>
    </citation>
    <scope>NUCLEOTIDE SEQUENCE [LARGE SCALE GENOMIC DNA]</scope>
    <source>
        <strain evidence="3">ATCC 33891 / DSM 2032 / 1pr3</strain>
    </source>
</reference>
<gene>
    <name evidence="2" type="ordered locus">Despr_0267</name>
</gene>
<evidence type="ECO:0008006" key="4">
    <source>
        <dbReference type="Google" id="ProtNLM"/>
    </source>
</evidence>
<evidence type="ECO:0000313" key="3">
    <source>
        <dbReference type="Proteomes" id="UP000006365"/>
    </source>
</evidence>
<accession>A0A7U4DN09</accession>